<sequence length="310" mass="33668">MNMNASGTLGGRELQKTFESTPNAGVCSITGLKPGNPNWINQDNFIAQEGRVGNTDEAMFCVLDGHGQQGHLVSTQCRERLPQLYRETGNDLSRTCLAMQAELEKSTAMDVKCSGATCVICVVEGRRLTVGNLGDSKAVLGRRVNGVTLPHPLTNDHKPDRPDERQRILQAGGKVGCRQLVVGNGPNGPVRLPMGPMRIWYQVRGETMGLAMSRSLGDGIVHALGVSADPELTEHLLDGEDLFLLLGSDGIWDVTDLNQAVQIVQGVVNKNPHGWDPREAAEELAVSARRRWESMSQMVDDITAIVVKLQ</sequence>
<dbReference type="PROSITE" id="PS51746">
    <property type="entry name" value="PPM_2"/>
    <property type="match status" value="1"/>
</dbReference>
<dbReference type="PANTHER" id="PTHR47992">
    <property type="entry name" value="PROTEIN PHOSPHATASE"/>
    <property type="match status" value="1"/>
</dbReference>
<dbReference type="Gene3D" id="3.60.40.10">
    <property type="entry name" value="PPM-type phosphatase domain"/>
    <property type="match status" value="1"/>
</dbReference>
<feature type="domain" description="PPM-type phosphatase" evidence="1">
    <location>
        <begin position="26"/>
        <end position="309"/>
    </location>
</feature>
<dbReference type="SUPFAM" id="SSF81606">
    <property type="entry name" value="PP2C-like"/>
    <property type="match status" value="1"/>
</dbReference>
<dbReference type="InterPro" id="IPR001932">
    <property type="entry name" value="PPM-type_phosphatase-like_dom"/>
</dbReference>
<protein>
    <recommendedName>
        <fullName evidence="1">PPM-type phosphatase domain-containing protein</fullName>
    </recommendedName>
</protein>
<dbReference type="Pfam" id="PF00481">
    <property type="entry name" value="PP2C"/>
    <property type="match status" value="1"/>
</dbReference>
<accession>A0A7S4D964</accession>
<dbReference type="InterPro" id="IPR036457">
    <property type="entry name" value="PPM-type-like_dom_sf"/>
</dbReference>
<dbReference type="GO" id="GO:0004722">
    <property type="term" value="F:protein serine/threonine phosphatase activity"/>
    <property type="evidence" value="ECO:0007669"/>
    <property type="project" value="InterPro"/>
</dbReference>
<evidence type="ECO:0000259" key="1">
    <source>
        <dbReference type="PROSITE" id="PS51746"/>
    </source>
</evidence>
<dbReference type="AlphaFoldDB" id="A0A7S4D964"/>
<proteinExistence type="predicted"/>
<organism evidence="2">
    <name type="scientific">Heterosigma akashiwo</name>
    <name type="common">Chromophytic alga</name>
    <name type="synonym">Heterosigma carterae</name>
    <dbReference type="NCBI Taxonomy" id="2829"/>
    <lineage>
        <taxon>Eukaryota</taxon>
        <taxon>Sar</taxon>
        <taxon>Stramenopiles</taxon>
        <taxon>Ochrophyta</taxon>
        <taxon>Raphidophyceae</taxon>
        <taxon>Chattonellales</taxon>
        <taxon>Chattonellaceae</taxon>
        <taxon>Heterosigma</taxon>
    </lineage>
</organism>
<dbReference type="InterPro" id="IPR015655">
    <property type="entry name" value="PP2C"/>
</dbReference>
<gene>
    <name evidence="2" type="ORF">HAKA00212_LOCUS14797</name>
</gene>
<dbReference type="EMBL" id="HBIU01032028">
    <property type="protein sequence ID" value="CAE0636037.1"/>
    <property type="molecule type" value="Transcribed_RNA"/>
</dbReference>
<evidence type="ECO:0000313" key="2">
    <source>
        <dbReference type="EMBL" id="CAE0636037.1"/>
    </source>
</evidence>
<name>A0A7S4D964_HETAK</name>
<dbReference type="CDD" id="cd00143">
    <property type="entry name" value="PP2Cc"/>
    <property type="match status" value="1"/>
</dbReference>
<reference evidence="2" key="1">
    <citation type="submission" date="2021-01" db="EMBL/GenBank/DDBJ databases">
        <authorList>
            <person name="Corre E."/>
            <person name="Pelletier E."/>
            <person name="Niang G."/>
            <person name="Scheremetjew M."/>
            <person name="Finn R."/>
            <person name="Kale V."/>
            <person name="Holt S."/>
            <person name="Cochrane G."/>
            <person name="Meng A."/>
            <person name="Brown T."/>
            <person name="Cohen L."/>
        </authorList>
    </citation>
    <scope>NUCLEOTIDE SEQUENCE</scope>
    <source>
        <strain evidence="2">CCMP3107</strain>
    </source>
</reference>
<dbReference type="SMART" id="SM00332">
    <property type="entry name" value="PP2Cc"/>
    <property type="match status" value="1"/>
</dbReference>